<dbReference type="AlphaFoldDB" id="A0A5D0MA97"/>
<gene>
    <name evidence="1" type="ORF">FXF47_07975</name>
</gene>
<name>A0A5D0MA97_9BACT</name>
<reference evidence="1" key="1">
    <citation type="submission" date="2019-08" db="EMBL/GenBank/DDBJ databases">
        <title>Genomic characterization of a novel candidate phylum (ARYD3) from a high temperature, high salinity tertiary oil reservoir in north central Oklahoma, USA.</title>
        <authorList>
            <person name="Youssef N.H."/>
            <person name="Yadav A."/>
            <person name="Elshahed M.S."/>
        </authorList>
    </citation>
    <scope>NUCLEOTIDE SEQUENCE [LARGE SCALE GENOMIC DNA]</scope>
    <source>
        <strain evidence="1">ARYD3</strain>
    </source>
</reference>
<protein>
    <submittedName>
        <fullName evidence="1">Uncharacterized protein</fullName>
    </submittedName>
</protein>
<keyword evidence="2" id="KW-1185">Reference proteome</keyword>
<organism evidence="1 2">
    <name type="scientific">Candidatus Mcinerneyibacterium aminivorans</name>
    <dbReference type="NCBI Taxonomy" id="2703815"/>
    <lineage>
        <taxon>Bacteria</taxon>
        <taxon>Candidatus Macinerneyibacteriota</taxon>
        <taxon>Candidatus Mcinerneyibacteria</taxon>
        <taxon>Candidatus Mcinerneyibacteriales</taxon>
        <taxon>Candidatus Mcinerneyibacteriaceae</taxon>
        <taxon>Candidatus Mcinerneyibacterium</taxon>
    </lineage>
</organism>
<dbReference type="EMBL" id="VSIX01000089">
    <property type="protein sequence ID" value="TYB30704.1"/>
    <property type="molecule type" value="Genomic_DNA"/>
</dbReference>
<evidence type="ECO:0000313" key="1">
    <source>
        <dbReference type="EMBL" id="TYB30704.1"/>
    </source>
</evidence>
<evidence type="ECO:0000313" key="2">
    <source>
        <dbReference type="Proteomes" id="UP000324143"/>
    </source>
</evidence>
<comment type="caution">
    <text evidence="1">The sequence shown here is derived from an EMBL/GenBank/DDBJ whole genome shotgun (WGS) entry which is preliminary data.</text>
</comment>
<proteinExistence type="predicted"/>
<accession>A0A5D0MA97</accession>
<dbReference type="Proteomes" id="UP000324143">
    <property type="component" value="Unassembled WGS sequence"/>
</dbReference>
<sequence>MKNKFLICILFILVITNIYCYEDINGSNLSMSIRTGYRDLYSIDTSFVNPASLPLLQKKLSFSIFNSKYYYNFNNEFDLPEKNLLSIYQPFEYEGGIQLFLNNFDSKVGYSENTLGINYGQKYKNFYLGLGTSFYFQKMDIWNELENSSIEYSKNEFFLDFGIIWNFKKDFYLSSSVKALNSDEHINYDNGITYKNKYGTFFFNNHTYKNEFDEFENQMGIGYLKSFINDKFIPSIGINFDKSINAGFSINYHLLNFNLAYQNEFNNNFYDKLSFGFSLKFDYDWYAEKKDVIISKNDTNIFHFIVITKNKVKIKDKWIKAIAVDSSQKNTYLQQISIKSNINNKNIKKAYLYLRIPANWIENKNISKDKLKIDMIINNQRKSLPIFFLYKEGDYYYYMTISDQL</sequence>